<dbReference type="Proteomes" id="UP001597357">
    <property type="component" value="Unassembled WGS sequence"/>
</dbReference>
<protein>
    <submittedName>
        <fullName evidence="3">SDR family NAD(P)-dependent oxidoreductase</fullName>
        <ecNumber evidence="3">1.1.1.-</ecNumber>
    </submittedName>
</protein>
<dbReference type="InterPro" id="IPR051122">
    <property type="entry name" value="SDR_DHRS6-like"/>
</dbReference>
<keyword evidence="2 3" id="KW-0560">Oxidoreductase</keyword>
<dbReference type="Gene3D" id="3.40.50.720">
    <property type="entry name" value="NAD(P)-binding Rossmann-like Domain"/>
    <property type="match status" value="1"/>
</dbReference>
<dbReference type="EC" id="1.1.1.-" evidence="3"/>
<reference evidence="4" key="1">
    <citation type="journal article" date="2019" name="Int. J. Syst. Evol. Microbiol.">
        <title>The Global Catalogue of Microorganisms (GCM) 10K type strain sequencing project: providing services to taxonomists for standard genome sequencing and annotation.</title>
        <authorList>
            <consortium name="The Broad Institute Genomics Platform"/>
            <consortium name="The Broad Institute Genome Sequencing Center for Infectious Disease"/>
            <person name="Wu L."/>
            <person name="Ma J."/>
        </authorList>
    </citation>
    <scope>NUCLEOTIDE SEQUENCE [LARGE SCALE GENOMIC DNA]</scope>
    <source>
        <strain evidence="4">KCTC 42255</strain>
    </source>
</reference>
<dbReference type="Pfam" id="PF13561">
    <property type="entry name" value="adh_short_C2"/>
    <property type="match status" value="1"/>
</dbReference>
<comment type="caution">
    <text evidence="3">The sequence shown here is derived from an EMBL/GenBank/DDBJ whole genome shotgun (WGS) entry which is preliminary data.</text>
</comment>
<dbReference type="CDD" id="cd05233">
    <property type="entry name" value="SDR_c"/>
    <property type="match status" value="1"/>
</dbReference>
<evidence type="ECO:0000256" key="2">
    <source>
        <dbReference type="ARBA" id="ARBA00023002"/>
    </source>
</evidence>
<dbReference type="GO" id="GO:0016491">
    <property type="term" value="F:oxidoreductase activity"/>
    <property type="evidence" value="ECO:0007669"/>
    <property type="project" value="UniProtKB-KW"/>
</dbReference>
<comment type="similarity">
    <text evidence="1">Belongs to the short-chain dehydrogenases/reductases (SDR) family.</text>
</comment>
<dbReference type="SUPFAM" id="SSF51735">
    <property type="entry name" value="NAD(P)-binding Rossmann-fold domains"/>
    <property type="match status" value="1"/>
</dbReference>
<dbReference type="EMBL" id="JBHULZ010000023">
    <property type="protein sequence ID" value="MFD2697193.1"/>
    <property type="molecule type" value="Genomic_DNA"/>
</dbReference>
<organism evidence="3 4">
    <name type="scientific">Mesonia sediminis</name>
    <dbReference type="NCBI Taxonomy" id="1703946"/>
    <lineage>
        <taxon>Bacteria</taxon>
        <taxon>Pseudomonadati</taxon>
        <taxon>Bacteroidota</taxon>
        <taxon>Flavobacteriia</taxon>
        <taxon>Flavobacteriales</taxon>
        <taxon>Flavobacteriaceae</taxon>
        <taxon>Mesonia</taxon>
    </lineage>
</organism>
<keyword evidence="4" id="KW-1185">Reference proteome</keyword>
<dbReference type="InterPro" id="IPR036291">
    <property type="entry name" value="NAD(P)-bd_dom_sf"/>
</dbReference>
<evidence type="ECO:0000313" key="4">
    <source>
        <dbReference type="Proteomes" id="UP001597357"/>
    </source>
</evidence>
<proteinExistence type="inferred from homology"/>
<dbReference type="PRINTS" id="PR00081">
    <property type="entry name" value="GDHRDH"/>
</dbReference>
<gene>
    <name evidence="3" type="ORF">ACFSQ0_04245</name>
</gene>
<evidence type="ECO:0000256" key="1">
    <source>
        <dbReference type="ARBA" id="ARBA00006484"/>
    </source>
</evidence>
<evidence type="ECO:0000313" key="3">
    <source>
        <dbReference type="EMBL" id="MFD2697193.1"/>
    </source>
</evidence>
<dbReference type="RefSeq" id="WP_379044598.1">
    <property type="nucleotide sequence ID" value="NZ_JBHULZ010000023.1"/>
</dbReference>
<dbReference type="PANTHER" id="PTHR43477">
    <property type="entry name" value="DIHYDROANTICAPSIN 7-DEHYDROGENASE"/>
    <property type="match status" value="1"/>
</dbReference>
<name>A0ABW5SCJ4_9FLAO</name>
<sequence>MEKTILFIGGSKGIGFETVKLLHDTHNVIVASRSQGELSETKAKHLNFDAFQDDINTLDLPDNLDGLVYCPGTINLKPFNRLKTHDFEVDLQKNFLSLVRITRALLPKLKKGDHPSIVYFSTVAVQLGMPFHTSVAASKGAIEGFTRALAAENAPTLRVNAIAPSLTHTGLADKMLNNEKKLESMNERHPLKRIGKPSDIATMVKFLLSEDSSWITGQIMKVDGGLSSVKL</sequence>
<dbReference type="PANTHER" id="PTHR43477:SF1">
    <property type="entry name" value="DIHYDROANTICAPSIN 7-DEHYDROGENASE"/>
    <property type="match status" value="1"/>
</dbReference>
<accession>A0ABW5SCJ4</accession>
<dbReference type="InterPro" id="IPR002347">
    <property type="entry name" value="SDR_fam"/>
</dbReference>